<dbReference type="EMBL" id="PDUD01000005">
    <property type="protein sequence ID" value="PHN07778.1"/>
    <property type="molecule type" value="Genomic_DNA"/>
</dbReference>
<proteinExistence type="predicted"/>
<name>A0A2D0NH81_FLAN2</name>
<comment type="caution">
    <text evidence="1">The sequence shown here is derived from an EMBL/GenBank/DDBJ whole genome shotgun (WGS) entry which is preliminary data.</text>
</comment>
<dbReference type="RefSeq" id="WP_099148810.1">
    <property type="nucleotide sequence ID" value="NZ_PDUD01000005.1"/>
</dbReference>
<protein>
    <submittedName>
        <fullName evidence="1">Uncharacterized protein</fullName>
    </submittedName>
</protein>
<dbReference type="Proteomes" id="UP000223913">
    <property type="component" value="Unassembled WGS sequence"/>
</dbReference>
<dbReference type="AlphaFoldDB" id="A0A2D0NH81"/>
<accession>A0A2D0NH81</accession>
<keyword evidence="2" id="KW-1185">Reference proteome</keyword>
<reference evidence="1 2" key="1">
    <citation type="submission" date="2017-10" db="EMBL/GenBank/DDBJ databases">
        <title>The draft genome sequence of Lewinella nigricans NBRC 102662.</title>
        <authorList>
            <person name="Wang K."/>
        </authorList>
    </citation>
    <scope>NUCLEOTIDE SEQUENCE [LARGE SCALE GENOMIC DNA]</scope>
    <source>
        <strain evidence="1 2">NBRC 102662</strain>
    </source>
</reference>
<evidence type="ECO:0000313" key="2">
    <source>
        <dbReference type="Proteomes" id="UP000223913"/>
    </source>
</evidence>
<evidence type="ECO:0000313" key="1">
    <source>
        <dbReference type="EMBL" id="PHN07778.1"/>
    </source>
</evidence>
<organism evidence="1 2">
    <name type="scientific">Flavilitoribacter nigricans (strain ATCC 23147 / DSM 23189 / NBRC 102662 / NCIMB 1420 / SS-2)</name>
    <name type="common">Lewinella nigricans</name>
    <dbReference type="NCBI Taxonomy" id="1122177"/>
    <lineage>
        <taxon>Bacteria</taxon>
        <taxon>Pseudomonadati</taxon>
        <taxon>Bacteroidota</taxon>
        <taxon>Saprospiria</taxon>
        <taxon>Saprospirales</taxon>
        <taxon>Lewinellaceae</taxon>
        <taxon>Flavilitoribacter</taxon>
    </lineage>
</organism>
<gene>
    <name evidence="1" type="ORF">CRP01_04465</name>
</gene>
<sequence length="173" mass="19812">MEHRFQHIHSGGDTHIGILFYIRNHVSIEHEISNIVSGLNTDIRIHEYFQRSPDYQKLLDRIAAQRARVQALAEDGGNTHLFEAKKLAELEKAAVAFKTGALRLAETFLKIDVRTERLQKARDLFEQGLISEADKVLVESELLHDQDALIAKMEYLEKRKVQILDTIIALNKS</sequence>